<accession>A0ABY4F2P4</accession>
<protein>
    <recommendedName>
        <fullName evidence="3">DUF4468 domain-containing protein</fullName>
    </recommendedName>
</protein>
<gene>
    <name evidence="1" type="ORF">MUN80_14325</name>
</gene>
<dbReference type="EMBL" id="CP095049">
    <property type="protein sequence ID" value="UOQ50934.1"/>
    <property type="molecule type" value="Genomic_DNA"/>
</dbReference>
<evidence type="ECO:0000313" key="2">
    <source>
        <dbReference type="Proteomes" id="UP000831785"/>
    </source>
</evidence>
<evidence type="ECO:0000313" key="1">
    <source>
        <dbReference type="EMBL" id="UOQ50934.1"/>
    </source>
</evidence>
<evidence type="ECO:0008006" key="3">
    <source>
        <dbReference type="Google" id="ProtNLM"/>
    </source>
</evidence>
<proteinExistence type="predicted"/>
<dbReference type="RefSeq" id="WP_244714009.1">
    <property type="nucleotide sequence ID" value="NZ_CP095049.1"/>
</dbReference>
<dbReference type="Proteomes" id="UP000831785">
    <property type="component" value="Chromosome"/>
</dbReference>
<sequence length="159" mass="17744">MTHRFAYAAVVPVAGVSQADLVLRARAWAQRAASAGQVPVLATGPDTEVVRTTAARPFAYDWGGKALLCELRYTATISVRAGRYKYELKDFVLVEPGAGRYPDSTTPAETYYNGSFHPYNDRASRFQVTMRTCFTETVNEELARLQEDMRKPVRTARSE</sequence>
<keyword evidence="2" id="KW-1185">Reference proteome</keyword>
<reference evidence="1 2" key="1">
    <citation type="submission" date="2022-04" db="EMBL/GenBank/DDBJ databases">
        <title>Hymenobacter sp. isolated from the air.</title>
        <authorList>
            <person name="Won M."/>
            <person name="Lee C.-M."/>
            <person name="Woen H.-Y."/>
            <person name="Kwon S.-W."/>
        </authorList>
    </citation>
    <scope>NUCLEOTIDE SEQUENCE [LARGE SCALE GENOMIC DNA]</scope>
    <source>
        <strain evidence="2">5116 S-27</strain>
    </source>
</reference>
<name>A0ABY4F2P4_9BACT</name>
<organism evidence="1 2">
    <name type="scientific">Hymenobacter cellulosivorans</name>
    <dbReference type="NCBI Taxonomy" id="2932249"/>
    <lineage>
        <taxon>Bacteria</taxon>
        <taxon>Pseudomonadati</taxon>
        <taxon>Bacteroidota</taxon>
        <taxon>Cytophagia</taxon>
        <taxon>Cytophagales</taxon>
        <taxon>Hymenobacteraceae</taxon>
        <taxon>Hymenobacter</taxon>
    </lineage>
</organism>